<dbReference type="KEGG" id="nmv:NITMOv2_4374"/>
<organism evidence="1 2">
    <name type="scientific">Nitrospira moscoviensis</name>
    <dbReference type="NCBI Taxonomy" id="42253"/>
    <lineage>
        <taxon>Bacteria</taxon>
        <taxon>Pseudomonadati</taxon>
        <taxon>Nitrospirota</taxon>
        <taxon>Nitrospiria</taxon>
        <taxon>Nitrospirales</taxon>
        <taxon>Nitrospiraceae</taxon>
        <taxon>Nitrospira</taxon>
    </lineage>
</organism>
<gene>
    <name evidence="1" type="ORF">NITMOv2_4374</name>
</gene>
<accession>A0A0K2GIQ4</accession>
<dbReference type="EMBL" id="CP011801">
    <property type="protein sequence ID" value="ALA60749.1"/>
    <property type="molecule type" value="Genomic_DNA"/>
</dbReference>
<dbReference type="OrthoDB" id="4772924at2"/>
<sequence>MRRTMLRRVSLIGTVIGGGLAALAALFLWLGLTYVAAHATGSRPDRLTADVIVPLAGSSDRNAYARILWSRGVAPAVWSTLVDPRCLRRSGPGPACATGVRHTVDEAVVLRRLFEEEGVTRAIVVTSRYHVARASAIFAIVFAGTGIDIQFLATPDAGAASRSIVKEAASYLPSLGAAVLARVAPAAYDWSMERLEPSRCPHQTAGFRP</sequence>
<proteinExistence type="predicted"/>
<dbReference type="Proteomes" id="UP000069205">
    <property type="component" value="Chromosome"/>
</dbReference>
<evidence type="ECO:0000313" key="1">
    <source>
        <dbReference type="EMBL" id="ALA60749.1"/>
    </source>
</evidence>
<name>A0A0K2GIQ4_NITMO</name>
<dbReference type="STRING" id="42253.NITMOv2_4374"/>
<reference evidence="1 2" key="1">
    <citation type="journal article" date="2015" name="Proc. Natl. Acad. Sci. U.S.A.">
        <title>Expanded metabolic versatility of ubiquitous nitrite-oxidizing bacteria from the genus Nitrospira.</title>
        <authorList>
            <person name="Koch H."/>
            <person name="Lucker S."/>
            <person name="Albertsen M."/>
            <person name="Kitzinger K."/>
            <person name="Herbold C."/>
            <person name="Spieck E."/>
            <person name="Nielsen P.H."/>
            <person name="Wagner M."/>
            <person name="Daims H."/>
        </authorList>
    </citation>
    <scope>NUCLEOTIDE SEQUENCE [LARGE SCALE GENOMIC DNA]</scope>
    <source>
        <strain evidence="1 2">NSP M-1</strain>
    </source>
</reference>
<evidence type="ECO:0000313" key="2">
    <source>
        <dbReference type="Proteomes" id="UP000069205"/>
    </source>
</evidence>
<dbReference type="PATRIC" id="fig|42253.5.peg.4316"/>
<keyword evidence="2" id="KW-1185">Reference proteome</keyword>
<protein>
    <submittedName>
        <fullName evidence="1">Uncharacterized protein</fullName>
    </submittedName>
</protein>
<dbReference type="AlphaFoldDB" id="A0A0K2GIQ4"/>